<evidence type="ECO:0000313" key="8">
    <source>
        <dbReference type="EMBL" id="CAD8161023.1"/>
    </source>
</evidence>
<evidence type="ECO:0000313" key="9">
    <source>
        <dbReference type="Proteomes" id="UP000683925"/>
    </source>
</evidence>
<dbReference type="CDD" id="cd16448">
    <property type="entry name" value="RING-H2"/>
    <property type="match status" value="1"/>
</dbReference>
<evidence type="ECO:0000256" key="4">
    <source>
        <dbReference type="PROSITE-ProRule" id="PRU00175"/>
    </source>
</evidence>
<comment type="caution">
    <text evidence="8">The sequence shown here is derived from an EMBL/GenBank/DDBJ whole genome shotgun (WGS) entry which is preliminary data.</text>
</comment>
<feature type="transmembrane region" description="Helical" evidence="6">
    <location>
        <begin position="49"/>
        <end position="76"/>
    </location>
</feature>
<keyword evidence="4" id="KW-0479">Metal-binding</keyword>
<keyword evidence="6" id="KW-0472">Membrane</keyword>
<dbReference type="GO" id="GO:0015631">
    <property type="term" value="F:tubulin binding"/>
    <property type="evidence" value="ECO:0007669"/>
    <property type="project" value="TreeGrafter"/>
</dbReference>
<evidence type="ECO:0000256" key="1">
    <source>
        <dbReference type="ARBA" id="ARBA00022598"/>
    </source>
</evidence>
<keyword evidence="3" id="KW-0067">ATP-binding</keyword>
<keyword evidence="4" id="KW-0863">Zinc-finger</keyword>
<feature type="region of interest" description="Disordered" evidence="5">
    <location>
        <begin position="808"/>
        <end position="827"/>
    </location>
</feature>
<keyword evidence="9" id="KW-1185">Reference proteome</keyword>
<dbReference type="AlphaFoldDB" id="A0A8S1UAQ1"/>
<feature type="domain" description="RING-type" evidence="7">
    <location>
        <begin position="195"/>
        <end position="234"/>
    </location>
</feature>
<dbReference type="PANTHER" id="PTHR12241:SF147">
    <property type="entry name" value="TUBULIN POLYGLUTAMYLASE TTLL7"/>
    <property type="match status" value="1"/>
</dbReference>
<dbReference type="OrthoDB" id="202825at2759"/>
<dbReference type="SMART" id="SM00184">
    <property type="entry name" value="RING"/>
    <property type="match status" value="1"/>
</dbReference>
<dbReference type="GO" id="GO:0000226">
    <property type="term" value="P:microtubule cytoskeleton organization"/>
    <property type="evidence" value="ECO:0007669"/>
    <property type="project" value="TreeGrafter"/>
</dbReference>
<feature type="compositionally biased region" description="Low complexity" evidence="5">
    <location>
        <begin position="783"/>
        <end position="794"/>
    </location>
</feature>
<dbReference type="GO" id="GO:0036064">
    <property type="term" value="C:ciliary basal body"/>
    <property type="evidence" value="ECO:0007669"/>
    <property type="project" value="TreeGrafter"/>
</dbReference>
<keyword evidence="6" id="KW-1133">Transmembrane helix</keyword>
<keyword evidence="2" id="KW-0547">Nucleotide-binding</keyword>
<evidence type="ECO:0000256" key="6">
    <source>
        <dbReference type="SAM" id="Phobius"/>
    </source>
</evidence>
<sequence length="827" mass="97176">MNELTDGELLKRKDSIKIVFFIEFSQLFYAFLKLIAVISILTNTSECELFYYFLLLLITDIMCSIVNLIALGNLYYCDYQSIDRTLENIENQRISLQYNNDAYIDFMTLLEAISNRYQLLYNIIALSYLGLSIYGIYSIINQKCHYEDGSAATAITFIILSLFYFLRKLFLLIRQYKKYQIYNIISVNAQQEDDCCICLQQLSQKVAQLQCKHKFHLGCIQEWFKTKSNCPICKREYEQSKKSKEEEPIFNGTFKDNSDDENDDKRKKQTLIINVSDTKYDVVKFVGKKIFKWILQYEPEGVNWDMFWTDAAVQPETLGKMQPHQKINHFPGMYSLARKNHLGRNLMKMRKQFPNDYKFFPQTWLLPAEYGDFKNQFVKGKVRTFIVKPEASCQGRGIFLTRNINDINPTDHYVAQRYMHRPFLIDGLKFDLRVYVLLAGTDPMRIYVYQDGLVRFATEQYVTPTTNNLEDVCMHLTNYAINKENPNFVFNNDATKMDVGHKRSIKSVFGKLQEEGHNIQKLWQDMYKLFIKTFCTVQPILNHHYKSCQPDNYANNMCFEILGMDIFINDKLRPSLLEVNHTPSFTTDTPLDSLIKKNLIRDTLKLMNVSLKAKEEIIASRREQLQQRVLTGKKQKLTQEEKQTLMKQWSEQRDQHENNNLGDYIKIYPLEDAHEYDKFIEFSSQLQDNWTGANIRRNQKKEPSETQQFQFSKPPTIPVKKPNTPQMLPKISERQNRIHQSIEPNAEMKSKTQSSLGKSTKESKRQVSDPPIPKQHQSMRNVQQPPQQQQQLQLKSCLQPKLFELDILSSQNRSNSQSKKLNQFKLQ</sequence>
<proteinExistence type="predicted"/>
<reference evidence="8" key="1">
    <citation type="submission" date="2021-01" db="EMBL/GenBank/DDBJ databases">
        <authorList>
            <consortium name="Genoscope - CEA"/>
            <person name="William W."/>
        </authorList>
    </citation>
    <scope>NUCLEOTIDE SEQUENCE</scope>
</reference>
<dbReference type="InterPro" id="IPR004344">
    <property type="entry name" value="TTL/TTLL_fam"/>
</dbReference>
<gene>
    <name evidence="8" type="ORF">POCTA_138.1.T0390155</name>
</gene>
<feature type="region of interest" description="Disordered" evidence="5">
    <location>
        <begin position="698"/>
        <end position="727"/>
    </location>
</feature>
<dbReference type="EMBL" id="CAJJDP010000039">
    <property type="protein sequence ID" value="CAD8161023.1"/>
    <property type="molecule type" value="Genomic_DNA"/>
</dbReference>
<dbReference type="PROSITE" id="PS50089">
    <property type="entry name" value="ZF_RING_2"/>
    <property type="match status" value="1"/>
</dbReference>
<keyword evidence="6" id="KW-0812">Transmembrane</keyword>
<feature type="transmembrane region" description="Helical" evidence="6">
    <location>
        <begin position="119"/>
        <end position="140"/>
    </location>
</feature>
<evidence type="ECO:0000256" key="5">
    <source>
        <dbReference type="SAM" id="MobiDB-lite"/>
    </source>
</evidence>
<feature type="transmembrane region" description="Helical" evidence="6">
    <location>
        <begin position="152"/>
        <end position="173"/>
    </location>
</feature>
<feature type="transmembrane region" description="Helical" evidence="6">
    <location>
        <begin position="20"/>
        <end position="43"/>
    </location>
</feature>
<dbReference type="Proteomes" id="UP000683925">
    <property type="component" value="Unassembled WGS sequence"/>
</dbReference>
<evidence type="ECO:0000256" key="2">
    <source>
        <dbReference type="ARBA" id="ARBA00022741"/>
    </source>
</evidence>
<dbReference type="PROSITE" id="PS51221">
    <property type="entry name" value="TTL"/>
    <property type="match status" value="1"/>
</dbReference>
<dbReference type="GO" id="GO:0070740">
    <property type="term" value="F:tubulin-glutamic acid ligase activity"/>
    <property type="evidence" value="ECO:0007669"/>
    <property type="project" value="TreeGrafter"/>
</dbReference>
<protein>
    <recommendedName>
        <fullName evidence="7">RING-type domain-containing protein</fullName>
    </recommendedName>
</protein>
<name>A0A8S1UAQ1_PAROT</name>
<organism evidence="8 9">
    <name type="scientific">Paramecium octaurelia</name>
    <dbReference type="NCBI Taxonomy" id="43137"/>
    <lineage>
        <taxon>Eukaryota</taxon>
        <taxon>Sar</taxon>
        <taxon>Alveolata</taxon>
        <taxon>Ciliophora</taxon>
        <taxon>Intramacronucleata</taxon>
        <taxon>Oligohymenophorea</taxon>
        <taxon>Peniculida</taxon>
        <taxon>Parameciidae</taxon>
        <taxon>Paramecium</taxon>
    </lineage>
</organism>
<dbReference type="PANTHER" id="PTHR12241">
    <property type="entry name" value="TUBULIN POLYGLUTAMYLASE"/>
    <property type="match status" value="1"/>
</dbReference>
<dbReference type="GO" id="GO:0005524">
    <property type="term" value="F:ATP binding"/>
    <property type="evidence" value="ECO:0007669"/>
    <property type="project" value="UniProtKB-KW"/>
</dbReference>
<accession>A0A8S1UAQ1</accession>
<keyword evidence="4" id="KW-0862">Zinc</keyword>
<dbReference type="InterPro" id="IPR001841">
    <property type="entry name" value="Znf_RING"/>
</dbReference>
<dbReference type="Pfam" id="PF03133">
    <property type="entry name" value="TTL"/>
    <property type="match status" value="1"/>
</dbReference>
<dbReference type="Pfam" id="PF13639">
    <property type="entry name" value="zf-RING_2"/>
    <property type="match status" value="1"/>
</dbReference>
<evidence type="ECO:0000259" key="7">
    <source>
        <dbReference type="PROSITE" id="PS50089"/>
    </source>
</evidence>
<keyword evidence="1" id="KW-0436">Ligase</keyword>
<feature type="region of interest" description="Disordered" evidence="5">
    <location>
        <begin position="739"/>
        <end position="795"/>
    </location>
</feature>
<dbReference type="GO" id="GO:0008270">
    <property type="term" value="F:zinc ion binding"/>
    <property type="evidence" value="ECO:0007669"/>
    <property type="project" value="UniProtKB-KW"/>
</dbReference>
<dbReference type="OMA" id="QSMRNVQ"/>
<evidence type="ECO:0000256" key="3">
    <source>
        <dbReference type="ARBA" id="ARBA00022840"/>
    </source>
</evidence>